<name>A0A4U0F337_9FLAO</name>
<accession>A0A4U0F337</accession>
<gene>
    <name evidence="1" type="ORF">E5167_02820</name>
</gene>
<proteinExistence type="predicted"/>
<dbReference type="EMBL" id="SUPL01000001">
    <property type="protein sequence ID" value="TJY38204.1"/>
    <property type="molecule type" value="Genomic_DNA"/>
</dbReference>
<evidence type="ECO:0008006" key="3">
    <source>
        <dbReference type="Google" id="ProtNLM"/>
    </source>
</evidence>
<organism evidence="1 2">
    <name type="scientific">Pontimicrobium aquaticum</name>
    <dbReference type="NCBI Taxonomy" id="2565367"/>
    <lineage>
        <taxon>Bacteria</taxon>
        <taxon>Pseudomonadati</taxon>
        <taxon>Bacteroidota</taxon>
        <taxon>Flavobacteriia</taxon>
        <taxon>Flavobacteriales</taxon>
        <taxon>Flavobacteriaceae</taxon>
        <taxon>Pontimicrobium</taxon>
    </lineage>
</organism>
<keyword evidence="2" id="KW-1185">Reference proteome</keyword>
<sequence>MIFNRFILAILIILIYSCGDNRNNNSYKQQGKEKFDSVRLAAENSRDSIIKIEEKIAVGNINFGISKAEYVLEKEKFLNSTNGKLGTFKFSMRPDFYDENRGLRHLRLYGQIRNYNYFKNYMLDDFSSLKSILIKKYGIPTDTFIYNQLPNIEWKIGNKSIRLNIVEDDYNFKYRLLLHFKYETQDEARKLEKKVIEKEKASIEKAIEDL</sequence>
<comment type="caution">
    <text evidence="1">The sequence shown here is derived from an EMBL/GenBank/DDBJ whole genome shotgun (WGS) entry which is preliminary data.</text>
</comment>
<dbReference type="PROSITE" id="PS51257">
    <property type="entry name" value="PROKAR_LIPOPROTEIN"/>
    <property type="match status" value="1"/>
</dbReference>
<dbReference type="OrthoDB" id="1365877at2"/>
<dbReference type="Proteomes" id="UP000307657">
    <property type="component" value="Unassembled WGS sequence"/>
</dbReference>
<dbReference type="AlphaFoldDB" id="A0A4U0F337"/>
<evidence type="ECO:0000313" key="1">
    <source>
        <dbReference type="EMBL" id="TJY38204.1"/>
    </source>
</evidence>
<protein>
    <recommendedName>
        <fullName evidence="3">Lipoprotein</fullName>
    </recommendedName>
</protein>
<dbReference type="RefSeq" id="WP_136840816.1">
    <property type="nucleotide sequence ID" value="NZ_SUPL01000001.1"/>
</dbReference>
<reference evidence="1 2" key="1">
    <citation type="submission" date="2019-04" db="EMBL/GenBank/DDBJ databases">
        <title>Lacinutrix sp. nov., isolated from marine water.</title>
        <authorList>
            <person name="Kim W."/>
        </authorList>
    </citation>
    <scope>NUCLEOTIDE SEQUENCE [LARGE SCALE GENOMIC DNA]</scope>
    <source>
        <strain evidence="1 2">CAU 1491</strain>
    </source>
</reference>
<evidence type="ECO:0000313" key="2">
    <source>
        <dbReference type="Proteomes" id="UP000307657"/>
    </source>
</evidence>